<dbReference type="InterPro" id="IPR002293">
    <property type="entry name" value="AA/rel_permease1"/>
</dbReference>
<reference evidence="7 8" key="1">
    <citation type="submission" date="2017-10" db="EMBL/GenBank/DDBJ databases">
        <title>Draft genomes of the Enterococcus faecium isolated from human feces before and after Helicobacter pylori eradication therapy.</title>
        <authorList>
            <person name="Prianichniikov N.A."/>
            <person name="Glushchenko O.E."/>
            <person name="Malakhova M.V."/>
        </authorList>
    </citation>
    <scope>NUCLEOTIDE SEQUENCE [LARGE SCALE GENOMIC DNA]</scope>
    <source>
        <strain evidence="7 8">Hp_5-7</strain>
    </source>
</reference>
<sequence>AFATMLMSAMGEFFPLFKGGQNVPSILFASIFIWGLTLLVNNGIEGASVINTSVTICKLVPLFLFLIFVFIAFKVNIFTTDFWGNVSDNLVNGSGQQGTIWLQIKGCLMVMMWVFVGIEGASVLANRAKKRSEAQQASIIGLLC</sequence>
<evidence type="ECO:0000313" key="8">
    <source>
        <dbReference type="Proteomes" id="UP000224303"/>
    </source>
</evidence>
<gene>
    <name evidence="7" type="ORF">CQR37_17275</name>
</gene>
<keyword evidence="3 6" id="KW-0812">Transmembrane</keyword>
<comment type="subcellular location">
    <subcellularLocation>
        <location evidence="1">Cell membrane</location>
        <topology evidence="1">Multi-pass membrane protein</topology>
    </subcellularLocation>
</comment>
<keyword evidence="2" id="KW-1003">Cell membrane</keyword>
<evidence type="ECO:0000256" key="6">
    <source>
        <dbReference type="SAM" id="Phobius"/>
    </source>
</evidence>
<dbReference type="Proteomes" id="UP000224303">
    <property type="component" value="Unassembled WGS sequence"/>
</dbReference>
<evidence type="ECO:0000256" key="1">
    <source>
        <dbReference type="ARBA" id="ARBA00004651"/>
    </source>
</evidence>
<comment type="caution">
    <text evidence="7">The sequence shown here is derived from an EMBL/GenBank/DDBJ whole genome shotgun (WGS) entry which is preliminary data.</text>
</comment>
<accession>A0A2G0E654</accession>
<evidence type="ECO:0000313" key="7">
    <source>
        <dbReference type="EMBL" id="PHL19959.1"/>
    </source>
</evidence>
<feature type="non-terminal residue" evidence="7">
    <location>
        <position position="144"/>
    </location>
</feature>
<evidence type="ECO:0000256" key="5">
    <source>
        <dbReference type="ARBA" id="ARBA00023136"/>
    </source>
</evidence>
<feature type="transmembrane region" description="Helical" evidence="6">
    <location>
        <begin position="23"/>
        <end position="44"/>
    </location>
</feature>
<feature type="transmembrane region" description="Helical" evidence="6">
    <location>
        <begin position="56"/>
        <end position="80"/>
    </location>
</feature>
<evidence type="ECO:0000256" key="2">
    <source>
        <dbReference type="ARBA" id="ARBA00022475"/>
    </source>
</evidence>
<dbReference type="Gene3D" id="1.20.1740.10">
    <property type="entry name" value="Amino acid/polyamine transporter I"/>
    <property type="match status" value="1"/>
</dbReference>
<feature type="transmembrane region" description="Helical" evidence="6">
    <location>
        <begin position="100"/>
        <end position="125"/>
    </location>
</feature>
<dbReference type="Pfam" id="PF13520">
    <property type="entry name" value="AA_permease_2"/>
    <property type="match status" value="1"/>
</dbReference>
<dbReference type="PANTHER" id="PTHR42770:SF4">
    <property type="entry name" value="ARGININE_ORNITHINE ANTIPORTER-RELATED"/>
    <property type="match status" value="1"/>
</dbReference>
<dbReference type="GO" id="GO:0022857">
    <property type="term" value="F:transmembrane transporter activity"/>
    <property type="evidence" value="ECO:0007669"/>
    <property type="project" value="InterPro"/>
</dbReference>
<dbReference type="PANTHER" id="PTHR42770">
    <property type="entry name" value="AMINO ACID TRANSPORTER-RELATED"/>
    <property type="match status" value="1"/>
</dbReference>
<proteinExistence type="predicted"/>
<dbReference type="GO" id="GO:0005886">
    <property type="term" value="C:plasma membrane"/>
    <property type="evidence" value="ECO:0007669"/>
    <property type="project" value="UniProtKB-SubCell"/>
</dbReference>
<protein>
    <submittedName>
        <fullName evidence="7">Arginine-ornithine antiporter</fullName>
    </submittedName>
</protein>
<keyword evidence="4 6" id="KW-1133">Transmembrane helix</keyword>
<evidence type="ECO:0000256" key="3">
    <source>
        <dbReference type="ARBA" id="ARBA00022692"/>
    </source>
</evidence>
<dbReference type="EMBL" id="PCGC01000547">
    <property type="protein sequence ID" value="PHL19959.1"/>
    <property type="molecule type" value="Genomic_DNA"/>
</dbReference>
<feature type="non-terminal residue" evidence="7">
    <location>
        <position position="1"/>
    </location>
</feature>
<keyword evidence="5 6" id="KW-0472">Membrane</keyword>
<dbReference type="InterPro" id="IPR050367">
    <property type="entry name" value="APC_superfamily"/>
</dbReference>
<organism evidence="7 8">
    <name type="scientific">Enterococcus faecium</name>
    <name type="common">Streptococcus faecium</name>
    <dbReference type="NCBI Taxonomy" id="1352"/>
    <lineage>
        <taxon>Bacteria</taxon>
        <taxon>Bacillati</taxon>
        <taxon>Bacillota</taxon>
        <taxon>Bacilli</taxon>
        <taxon>Lactobacillales</taxon>
        <taxon>Enterococcaceae</taxon>
        <taxon>Enterococcus</taxon>
    </lineage>
</organism>
<dbReference type="AlphaFoldDB" id="A0A2G0E654"/>
<name>A0A2G0E654_ENTFC</name>
<dbReference type="RefSeq" id="WP_143353455.1">
    <property type="nucleotide sequence ID" value="NZ_PCGC01000547.1"/>
</dbReference>
<evidence type="ECO:0000256" key="4">
    <source>
        <dbReference type="ARBA" id="ARBA00022989"/>
    </source>
</evidence>